<keyword evidence="3" id="KW-0862">Zinc</keyword>
<dbReference type="RefSeq" id="XP_034104233.1">
    <property type="nucleotide sequence ID" value="XM_034248342.2"/>
</dbReference>
<keyword evidence="2 4" id="KW-0863">Zinc-finger</keyword>
<evidence type="ECO:0000313" key="9">
    <source>
        <dbReference type="RefSeq" id="XP_034104233.1"/>
    </source>
</evidence>
<dbReference type="AlphaFoldDB" id="A0A6P8WXU9"/>
<evidence type="ECO:0000256" key="2">
    <source>
        <dbReference type="ARBA" id="ARBA00022771"/>
    </source>
</evidence>
<protein>
    <submittedName>
        <fullName evidence="9">Uncharacterized protein LOC117568015 isoform X1</fullName>
    </submittedName>
</protein>
<name>A0A6P8WXU9_DROAB</name>
<dbReference type="GO" id="GO:0008270">
    <property type="term" value="F:zinc ion binding"/>
    <property type="evidence" value="ECO:0007669"/>
    <property type="project" value="UniProtKB-KW"/>
</dbReference>
<accession>A0A6P8WXU9</accession>
<evidence type="ECO:0000256" key="3">
    <source>
        <dbReference type="ARBA" id="ARBA00022833"/>
    </source>
</evidence>
<dbReference type="InterPro" id="IPR047134">
    <property type="entry name" value="RNF4"/>
</dbReference>
<keyword evidence="5" id="KW-0175">Coiled coil</keyword>
<dbReference type="PANTHER" id="PTHR23041:SF78">
    <property type="entry name" value="E3 UBIQUITIN-PROTEIN LIGASE RNF4"/>
    <property type="match status" value="1"/>
</dbReference>
<dbReference type="InterPro" id="IPR013083">
    <property type="entry name" value="Znf_RING/FYVE/PHD"/>
</dbReference>
<dbReference type="Pfam" id="PF14634">
    <property type="entry name" value="zf-RING_5"/>
    <property type="match status" value="1"/>
</dbReference>
<dbReference type="InterPro" id="IPR001841">
    <property type="entry name" value="Znf_RING"/>
</dbReference>
<dbReference type="SUPFAM" id="SSF57850">
    <property type="entry name" value="RING/U-box"/>
    <property type="match status" value="1"/>
</dbReference>
<sequence length="302" mass="34239">MYRMSGDSSNVMSHPIRRAYGPQQLTLDSSIAVEDQCMRDDLYFNLMYKSFDSNAHGITHRINHLANTENANLRPITTELERNDKAWRSSLLDYRQMDSELARIQRDYEAIENNLARFRKADKRCSPEFKLIGTALITDHSTAREYFDRSEHFPSTSTLSTDISAWSSHSGTLTDIPSSYQLPSITDLLAAQNNHTAVSPTVAATPPPPPPPPPSKPERCQRESAKVEQPVQSQKESNEVRGSEPYYKCPVCWNCVRQRKPVSTTCGHVFCGSCIKAALRTTCKCPVCQRLMTTRQIFRIYL</sequence>
<evidence type="ECO:0000259" key="7">
    <source>
        <dbReference type="PROSITE" id="PS50089"/>
    </source>
</evidence>
<keyword evidence="8" id="KW-1185">Reference proteome</keyword>
<dbReference type="Proteomes" id="UP000515160">
    <property type="component" value="Chromosome 3"/>
</dbReference>
<gene>
    <name evidence="9" type="primary">LOC117568015</name>
</gene>
<dbReference type="GO" id="GO:0045944">
    <property type="term" value="P:positive regulation of transcription by RNA polymerase II"/>
    <property type="evidence" value="ECO:0007669"/>
    <property type="project" value="TreeGrafter"/>
</dbReference>
<dbReference type="InterPro" id="IPR017907">
    <property type="entry name" value="Znf_RING_CS"/>
</dbReference>
<organism evidence="8 9">
    <name type="scientific">Drosophila albomicans</name>
    <name type="common">Fruit fly</name>
    <dbReference type="NCBI Taxonomy" id="7291"/>
    <lineage>
        <taxon>Eukaryota</taxon>
        <taxon>Metazoa</taxon>
        <taxon>Ecdysozoa</taxon>
        <taxon>Arthropoda</taxon>
        <taxon>Hexapoda</taxon>
        <taxon>Insecta</taxon>
        <taxon>Pterygota</taxon>
        <taxon>Neoptera</taxon>
        <taxon>Endopterygota</taxon>
        <taxon>Diptera</taxon>
        <taxon>Brachycera</taxon>
        <taxon>Muscomorpha</taxon>
        <taxon>Ephydroidea</taxon>
        <taxon>Drosophilidae</taxon>
        <taxon>Drosophila</taxon>
    </lineage>
</organism>
<dbReference type="GeneID" id="117568015"/>
<dbReference type="SMART" id="SM00184">
    <property type="entry name" value="RING"/>
    <property type="match status" value="1"/>
</dbReference>
<dbReference type="Gene3D" id="3.30.40.10">
    <property type="entry name" value="Zinc/RING finger domain, C3HC4 (zinc finger)"/>
    <property type="match status" value="1"/>
</dbReference>
<feature type="region of interest" description="Disordered" evidence="6">
    <location>
        <begin position="197"/>
        <end position="239"/>
    </location>
</feature>
<evidence type="ECO:0000256" key="1">
    <source>
        <dbReference type="ARBA" id="ARBA00022723"/>
    </source>
</evidence>
<dbReference type="PROSITE" id="PS00518">
    <property type="entry name" value="ZF_RING_1"/>
    <property type="match status" value="1"/>
</dbReference>
<evidence type="ECO:0000256" key="5">
    <source>
        <dbReference type="SAM" id="Coils"/>
    </source>
</evidence>
<feature type="coiled-coil region" evidence="5">
    <location>
        <begin position="94"/>
        <end position="121"/>
    </location>
</feature>
<dbReference type="OrthoDB" id="6105938at2759"/>
<feature type="compositionally biased region" description="Basic and acidic residues" evidence="6">
    <location>
        <begin position="216"/>
        <end position="226"/>
    </location>
</feature>
<reference evidence="9" key="1">
    <citation type="submission" date="2025-08" db="UniProtKB">
        <authorList>
            <consortium name="RefSeq"/>
        </authorList>
    </citation>
    <scope>IDENTIFICATION</scope>
    <source>
        <strain evidence="9">15112-1751.03</strain>
        <tissue evidence="9">Whole Adult</tissue>
    </source>
</reference>
<evidence type="ECO:0000256" key="6">
    <source>
        <dbReference type="SAM" id="MobiDB-lite"/>
    </source>
</evidence>
<feature type="compositionally biased region" description="Pro residues" evidence="6">
    <location>
        <begin position="205"/>
        <end position="215"/>
    </location>
</feature>
<feature type="domain" description="RING-type" evidence="7">
    <location>
        <begin position="249"/>
        <end position="289"/>
    </location>
</feature>
<evidence type="ECO:0000256" key="4">
    <source>
        <dbReference type="PROSITE-ProRule" id="PRU00175"/>
    </source>
</evidence>
<evidence type="ECO:0000313" key="8">
    <source>
        <dbReference type="Proteomes" id="UP000515160"/>
    </source>
</evidence>
<dbReference type="PROSITE" id="PS50089">
    <property type="entry name" value="ZF_RING_2"/>
    <property type="match status" value="1"/>
</dbReference>
<proteinExistence type="predicted"/>
<dbReference type="PANTHER" id="PTHR23041">
    <property type="entry name" value="RING FINGER DOMAIN-CONTAINING"/>
    <property type="match status" value="1"/>
</dbReference>
<keyword evidence="1" id="KW-0479">Metal-binding</keyword>